<name>A0A0G9HM66_9GAMM</name>
<evidence type="ECO:0000256" key="2">
    <source>
        <dbReference type="ARBA" id="ARBA00022729"/>
    </source>
</evidence>
<proteinExistence type="inferred from homology"/>
<keyword evidence="5" id="KW-1185">Reference proteome</keyword>
<keyword evidence="2" id="KW-0732">Signal</keyword>
<dbReference type="GO" id="GO:0016787">
    <property type="term" value="F:hydrolase activity"/>
    <property type="evidence" value="ECO:0007669"/>
    <property type="project" value="UniProtKB-KW"/>
</dbReference>
<dbReference type="PANTHER" id="PTHR43248">
    <property type="entry name" value="2-SUCCINYL-6-HYDROXY-2,4-CYCLOHEXADIENE-1-CARBOXYLATE SYNTHASE"/>
    <property type="match status" value="1"/>
</dbReference>
<dbReference type="Gene3D" id="3.40.50.1820">
    <property type="entry name" value="alpha/beta hydrolase"/>
    <property type="match status" value="1"/>
</dbReference>
<evidence type="ECO:0000256" key="3">
    <source>
        <dbReference type="ARBA" id="ARBA00022801"/>
    </source>
</evidence>
<keyword evidence="3" id="KW-0378">Hydrolase</keyword>
<dbReference type="SUPFAM" id="SSF53474">
    <property type="entry name" value="alpha/beta-Hydrolases"/>
    <property type="match status" value="1"/>
</dbReference>
<dbReference type="PATRIC" id="fig|1440763.5.peg.76"/>
<dbReference type="PANTHER" id="PTHR43248:SF29">
    <property type="entry name" value="TRIPEPTIDYL AMINOPEPTIDASE"/>
    <property type="match status" value="1"/>
</dbReference>
<reference evidence="5" key="1">
    <citation type="submission" date="2016-09" db="EMBL/GenBank/DDBJ databases">
        <authorList>
            <person name="Lysoe E."/>
        </authorList>
    </citation>
    <scope>NUCLEOTIDE SEQUENCE [LARGE SCALE GENOMIC DNA]</scope>
    <source>
        <strain evidence="5">LJ96T</strain>
    </source>
</reference>
<gene>
    <name evidence="4" type="ORF">BJI69_06540</name>
</gene>
<evidence type="ECO:0000256" key="1">
    <source>
        <dbReference type="ARBA" id="ARBA00010088"/>
    </source>
</evidence>
<dbReference type="KEGG" id="lrz:BJI69_06540"/>
<dbReference type="InterPro" id="IPR013595">
    <property type="entry name" value="Pept_S33_TAP-like_C"/>
</dbReference>
<dbReference type="Pfam" id="PF00561">
    <property type="entry name" value="Abhydrolase_1"/>
    <property type="match status" value="1"/>
</dbReference>
<dbReference type="RefSeq" id="WP_046965748.1">
    <property type="nucleotide sequence ID" value="NZ_CP017480.1"/>
</dbReference>
<comment type="similarity">
    <text evidence="1">Belongs to the peptidase S33 family.</text>
</comment>
<protein>
    <submittedName>
        <fullName evidence="4">Uncharacterized protein</fullName>
    </submittedName>
</protein>
<evidence type="ECO:0000313" key="5">
    <source>
        <dbReference type="Proteomes" id="UP000182987"/>
    </source>
</evidence>
<dbReference type="EMBL" id="CP017480">
    <property type="protein sequence ID" value="APG03598.1"/>
    <property type="molecule type" value="Genomic_DNA"/>
</dbReference>
<dbReference type="AlphaFoldDB" id="A0A0G9HM66"/>
<dbReference type="Pfam" id="PF08386">
    <property type="entry name" value="Abhydrolase_4"/>
    <property type="match status" value="1"/>
</dbReference>
<sequence length="504" mass="55433">MGVPVDHHHPDDGIIEVGLVRVTASDPTRRQAAIFFNPGGPGETPMDILPSLAQYWDNAYVDHPVHGSKKRLAEQFDLIAVVPRGLNGGTPFLCTSDNEATDFHDIVADRSPENIQAMDAYMRATAAACRANPLYPFINTEQTVYDMEVARRALGEPKLHYLGYSYGAWLGSWYAASFPEHVGRMVLDSGMDWTADWNTNITRSKIASQNRFDRLVGRPAANDYERYGLGRDLPSVLARIGELAVPVRRAWGGFWKSPENLIGALAVSDWLRAEPNMSLETLTERMKAHRFHRDDATNTAIRDDAIRYAWRLFPVSYQPEPFRFDDVSSLFSAVMCNDMPYAGDVTHHQARVATLAETLPATNGRGLEYHCVFWGGSHAMRPPLSRVGAAGDILMVHASLDPVTPLQNGTSVLASTTMTHLLVAEGIEEHGVFGFTDSACVEDTVGRYLLTGILPAGREYHCTATPAAHGETDDGFTRPGDAVVLRSELSGLRSPFAPRAGDRP</sequence>
<dbReference type="STRING" id="1440763.BJI69_06540"/>
<organism evidence="4 5">
    <name type="scientific">Luteibacter rhizovicinus DSM 16549</name>
    <dbReference type="NCBI Taxonomy" id="1440763"/>
    <lineage>
        <taxon>Bacteria</taxon>
        <taxon>Pseudomonadati</taxon>
        <taxon>Pseudomonadota</taxon>
        <taxon>Gammaproteobacteria</taxon>
        <taxon>Lysobacterales</taxon>
        <taxon>Rhodanobacteraceae</taxon>
        <taxon>Luteibacter</taxon>
    </lineage>
</organism>
<dbReference type="InterPro" id="IPR029058">
    <property type="entry name" value="AB_hydrolase_fold"/>
</dbReference>
<dbReference type="InterPro" id="IPR051601">
    <property type="entry name" value="Serine_prot/Carboxylest_S33"/>
</dbReference>
<dbReference type="InterPro" id="IPR000073">
    <property type="entry name" value="AB_hydrolase_1"/>
</dbReference>
<accession>A0A0G9HM66</accession>
<dbReference type="Proteomes" id="UP000182987">
    <property type="component" value="Chromosome"/>
</dbReference>
<evidence type="ECO:0000313" key="4">
    <source>
        <dbReference type="EMBL" id="APG03598.1"/>
    </source>
</evidence>